<evidence type="ECO:0000259" key="2">
    <source>
        <dbReference type="Pfam" id="PF00561"/>
    </source>
</evidence>
<keyword evidence="4" id="KW-1185">Reference proteome</keyword>
<dbReference type="InterPro" id="IPR050960">
    <property type="entry name" value="AB_hydrolase_4_sf"/>
</dbReference>
<evidence type="ECO:0000313" key="3">
    <source>
        <dbReference type="EMBL" id="KAK2950234.1"/>
    </source>
</evidence>
<comment type="caution">
    <text evidence="3">The sequence shown here is derived from an EMBL/GenBank/DDBJ whole genome shotgun (WGS) entry which is preliminary data.</text>
</comment>
<dbReference type="Proteomes" id="UP001281761">
    <property type="component" value="Unassembled WGS sequence"/>
</dbReference>
<dbReference type="Gene3D" id="3.40.50.1820">
    <property type="entry name" value="alpha/beta hydrolase"/>
    <property type="match status" value="1"/>
</dbReference>
<dbReference type="Pfam" id="PF00561">
    <property type="entry name" value="Abhydrolase_1"/>
    <property type="match status" value="1"/>
</dbReference>
<gene>
    <name evidence="3" type="ORF">BLNAU_14818</name>
</gene>
<keyword evidence="3" id="KW-0378">Hydrolase</keyword>
<reference evidence="3 4" key="1">
    <citation type="journal article" date="2022" name="bioRxiv">
        <title>Genomics of Preaxostyla Flagellates Illuminates Evolutionary Transitions and the Path Towards Mitochondrial Loss.</title>
        <authorList>
            <person name="Novak L.V.F."/>
            <person name="Treitli S.C."/>
            <person name="Pyrih J."/>
            <person name="Halakuc P."/>
            <person name="Pipaliya S.V."/>
            <person name="Vacek V."/>
            <person name="Brzon O."/>
            <person name="Soukal P."/>
            <person name="Eme L."/>
            <person name="Dacks J.B."/>
            <person name="Karnkowska A."/>
            <person name="Elias M."/>
            <person name="Hampl V."/>
        </authorList>
    </citation>
    <scope>NUCLEOTIDE SEQUENCE [LARGE SCALE GENOMIC DNA]</scope>
    <source>
        <strain evidence="3">NAU3</strain>
        <tissue evidence="3">Gut</tissue>
    </source>
</reference>
<dbReference type="PANTHER" id="PTHR10794:SF63">
    <property type="entry name" value="ALPHA_BETA HYDROLASE 1, ISOFORM A"/>
    <property type="match status" value="1"/>
</dbReference>
<dbReference type="InterPro" id="IPR000073">
    <property type="entry name" value="AB_hydrolase_1"/>
</dbReference>
<dbReference type="InterPro" id="IPR029058">
    <property type="entry name" value="AB_hydrolase_fold"/>
</dbReference>
<feature type="domain" description="AB hydrolase-1" evidence="2">
    <location>
        <begin position="108"/>
        <end position="206"/>
    </location>
</feature>
<dbReference type="GO" id="GO:0016787">
    <property type="term" value="F:hydrolase activity"/>
    <property type="evidence" value="ECO:0007669"/>
    <property type="project" value="UniProtKB-KW"/>
</dbReference>
<dbReference type="EMBL" id="JARBJD010000140">
    <property type="protein sequence ID" value="KAK2950234.1"/>
    <property type="molecule type" value="Genomic_DNA"/>
</dbReference>
<proteinExistence type="inferred from homology"/>
<evidence type="ECO:0000313" key="4">
    <source>
        <dbReference type="Proteomes" id="UP001281761"/>
    </source>
</evidence>
<comment type="similarity">
    <text evidence="1">Belongs to the AB hydrolase superfamily. AB hydrolase 4 family.</text>
</comment>
<name>A0ABQ9XFN7_9EUKA</name>
<organism evidence="3 4">
    <name type="scientific">Blattamonas nauphoetae</name>
    <dbReference type="NCBI Taxonomy" id="2049346"/>
    <lineage>
        <taxon>Eukaryota</taxon>
        <taxon>Metamonada</taxon>
        <taxon>Preaxostyla</taxon>
        <taxon>Oxymonadida</taxon>
        <taxon>Blattamonas</taxon>
    </lineage>
</organism>
<evidence type="ECO:0000256" key="1">
    <source>
        <dbReference type="ARBA" id="ARBA00010884"/>
    </source>
</evidence>
<accession>A0ABQ9XFN7</accession>
<dbReference type="EC" id="3.1.1.-" evidence="3"/>
<sequence length="391" mass="44419">MHISALLSFLVLLALVWFFFWIRNSGRVQVLIPGRTIFDFLGGKENSLYYWAHWKYGLSGHLNSYGSHKCNKNPYRPRRESFIGADGGEFSVDWFDAPDTSQLKPDTPIVVLVHGVNGGSSETWLQKMGIRLSDKEGYRVCCLILRGCCGSRVTTMRSYNGGYTEDLHILLEILALRHPQSSIAVLGYSLGGNLVAKYFGERNSKFRPFLEYAHLKDAKPIPANVKCGASICCPYNLEIIDKHLSHENQLMVAKGFEKYFHRHREIFSKHPNFATFEQNLGKQEFREIDALLNSNFFQFPDVKTFYRDSSCSHYLDGIQHPFLFISCENDPMSILEAFPKQELLAAPDNVGALLVKGGGHVGMFSFADTTKTFDEELLVKFLEYHILGKSE</sequence>
<dbReference type="SUPFAM" id="SSF53474">
    <property type="entry name" value="alpha/beta-Hydrolases"/>
    <property type="match status" value="1"/>
</dbReference>
<dbReference type="PANTHER" id="PTHR10794">
    <property type="entry name" value="ABHYDROLASE DOMAIN-CONTAINING PROTEIN"/>
    <property type="match status" value="1"/>
</dbReference>
<protein>
    <submittedName>
        <fullName evidence="3">Embryogenesis-associated protein EMB8</fullName>
        <ecNumber evidence="3">3.1.1.-</ecNumber>
    </submittedName>
</protein>